<dbReference type="SUPFAM" id="SSF58113">
    <property type="entry name" value="Apolipoprotein A-I"/>
    <property type="match status" value="1"/>
</dbReference>
<feature type="region of interest" description="Disordered" evidence="1">
    <location>
        <begin position="80"/>
        <end position="100"/>
    </location>
</feature>
<dbReference type="EMBL" id="DF967972">
    <property type="protein sequence ID" value="GAP13805.1"/>
    <property type="molecule type" value="Genomic_DNA"/>
</dbReference>
<dbReference type="Proteomes" id="UP000055060">
    <property type="component" value="Unassembled WGS sequence"/>
</dbReference>
<dbReference type="Gene3D" id="1.20.120.20">
    <property type="entry name" value="Apolipoprotein"/>
    <property type="match status" value="1"/>
</dbReference>
<proteinExistence type="predicted"/>
<organism evidence="2">
    <name type="scientific">Longilinea arvoryzae</name>
    <dbReference type="NCBI Taxonomy" id="360412"/>
    <lineage>
        <taxon>Bacteria</taxon>
        <taxon>Bacillati</taxon>
        <taxon>Chloroflexota</taxon>
        <taxon>Anaerolineae</taxon>
        <taxon>Anaerolineales</taxon>
        <taxon>Anaerolineaceae</taxon>
        <taxon>Longilinea</taxon>
    </lineage>
</organism>
<feature type="region of interest" description="Disordered" evidence="1">
    <location>
        <begin position="118"/>
        <end position="137"/>
    </location>
</feature>
<sequence>MSEQMPHDEGEHKDAWQEVGRQFQRLGESLATAFQTTIKDESTRQNMKDLQDGLENAVQGIRNTVQKGVSELEGQNFGEQARQAAESLKTAGEQTVEEVRPHLLSALQQLNRELDQLVQTIQSKPAQPPKEDDQPKE</sequence>
<reference evidence="2" key="1">
    <citation type="submission" date="2015-07" db="EMBL/GenBank/DDBJ databases">
        <title>Draft Genome Sequences of Anaerolinea thermolimosa IMO-1, Bellilinea caldifistulae GOMI-1, Leptolinea tardivitalis YMTK-2, Levilinea saccharolytica KIBI-1,Longilinea arvoryzae KOME-1, Previously Described as Members of the Anaerolineaceae (Chloroflexi).</title>
        <authorList>
            <person name="Sekiguchi Y."/>
            <person name="Ohashi A."/>
            <person name="Matsuura N."/>
            <person name="Tourlousse M.D."/>
        </authorList>
    </citation>
    <scope>NUCLEOTIDE SEQUENCE [LARGE SCALE GENOMIC DNA]</scope>
    <source>
        <strain evidence="2">KOME-1</strain>
    </source>
</reference>
<accession>A0A0S7BE70</accession>
<dbReference type="STRING" id="360412.LARV_01560"/>
<keyword evidence="3" id="KW-1185">Reference proteome</keyword>
<gene>
    <name evidence="2" type="ORF">LARV_01560</name>
</gene>
<protein>
    <submittedName>
        <fullName evidence="2">Uncharacterized protein</fullName>
    </submittedName>
</protein>
<name>A0A0S7BE70_9CHLR</name>
<dbReference type="AlphaFoldDB" id="A0A0S7BE70"/>
<dbReference type="OrthoDB" id="9863122at2"/>
<dbReference type="RefSeq" id="WP_075073117.1">
    <property type="nucleotide sequence ID" value="NZ_DF967972.1"/>
</dbReference>
<evidence type="ECO:0000313" key="3">
    <source>
        <dbReference type="Proteomes" id="UP000055060"/>
    </source>
</evidence>
<evidence type="ECO:0000313" key="2">
    <source>
        <dbReference type="EMBL" id="GAP13805.1"/>
    </source>
</evidence>
<evidence type="ECO:0000256" key="1">
    <source>
        <dbReference type="SAM" id="MobiDB-lite"/>
    </source>
</evidence>